<protein>
    <submittedName>
        <fullName evidence="1">Radical SAM domain protein</fullName>
    </submittedName>
</protein>
<dbReference type="InterPro" id="IPR058240">
    <property type="entry name" value="rSAM_sf"/>
</dbReference>
<reference evidence="1" key="2">
    <citation type="journal article" date="2014" name="ISME J.">
        <title>Microbial stratification in low pH oxic and suboxic macroscopic growths along an acid mine drainage.</title>
        <authorList>
            <person name="Mendez-Garcia C."/>
            <person name="Mesa V."/>
            <person name="Sprenger R.R."/>
            <person name="Richter M."/>
            <person name="Diez M.S."/>
            <person name="Solano J."/>
            <person name="Bargiela R."/>
            <person name="Golyshina O.V."/>
            <person name="Manteca A."/>
            <person name="Ramos J.L."/>
            <person name="Gallego J.R."/>
            <person name="Llorente I."/>
            <person name="Martins Dos Santos V.A."/>
            <person name="Jensen O.N."/>
            <person name="Pelaez A.I."/>
            <person name="Sanchez J."/>
            <person name="Ferrer M."/>
        </authorList>
    </citation>
    <scope>NUCLEOTIDE SEQUENCE</scope>
</reference>
<proteinExistence type="predicted"/>
<dbReference type="SUPFAM" id="SSF102114">
    <property type="entry name" value="Radical SAM enzymes"/>
    <property type="match status" value="1"/>
</dbReference>
<name>T1ALX7_9ZZZZ</name>
<dbReference type="AlphaFoldDB" id="T1ALX7"/>
<sequence>MSETINKGSTFAKYKVSAMTAKKLGFTVRTYLLFKPPFITEKEAMDDMIKSISDIDAFTDDISVNPMNIQKNTYVEYLWKKHLYRPPRLWSLARILLETRKPGRTVISYPTGGNRERGVHNPEPDRKLLDLIVSSSLSQDFSELEDYYNTSDLRAYKEELNLES</sequence>
<reference evidence="1" key="1">
    <citation type="submission" date="2013-08" db="EMBL/GenBank/DDBJ databases">
        <authorList>
            <person name="Mendez C."/>
            <person name="Richter M."/>
            <person name="Ferrer M."/>
            <person name="Sanchez J."/>
        </authorList>
    </citation>
    <scope>NUCLEOTIDE SEQUENCE</scope>
</reference>
<organism evidence="1">
    <name type="scientific">mine drainage metagenome</name>
    <dbReference type="NCBI Taxonomy" id="410659"/>
    <lineage>
        <taxon>unclassified sequences</taxon>
        <taxon>metagenomes</taxon>
        <taxon>ecological metagenomes</taxon>
    </lineage>
</organism>
<dbReference type="EMBL" id="AUZY01009535">
    <property type="protein sequence ID" value="EQD41744.1"/>
    <property type="molecule type" value="Genomic_DNA"/>
</dbReference>
<evidence type="ECO:0000313" key="1">
    <source>
        <dbReference type="EMBL" id="EQD41744.1"/>
    </source>
</evidence>
<gene>
    <name evidence="1" type="ORF">B1B_14396</name>
</gene>
<comment type="caution">
    <text evidence="1">The sequence shown here is derived from an EMBL/GenBank/DDBJ whole genome shotgun (WGS) entry which is preliminary data.</text>
</comment>
<accession>T1ALX7</accession>
<feature type="non-terminal residue" evidence="1">
    <location>
        <position position="164"/>
    </location>
</feature>